<dbReference type="Gramene" id="ERM96730">
    <property type="protein sequence ID" value="ERM96730"/>
    <property type="gene ID" value="AMTR_s00202p00020120"/>
</dbReference>
<evidence type="ECO:0000256" key="2">
    <source>
        <dbReference type="SAM" id="Phobius"/>
    </source>
</evidence>
<feature type="chain" id="PRO_5004807795" description="Transmembrane protein" evidence="3">
    <location>
        <begin position="24"/>
        <end position="199"/>
    </location>
</feature>
<evidence type="ECO:0000256" key="3">
    <source>
        <dbReference type="SAM" id="SignalP"/>
    </source>
</evidence>
<keyword evidence="2" id="KW-0812">Transmembrane</keyword>
<feature type="compositionally biased region" description="Low complexity" evidence="1">
    <location>
        <begin position="159"/>
        <end position="182"/>
    </location>
</feature>
<gene>
    <name evidence="4" type="ORF">AMTR_s00202p00020120</name>
</gene>
<feature type="signal peptide" evidence="3">
    <location>
        <begin position="1"/>
        <end position="23"/>
    </location>
</feature>
<feature type="region of interest" description="Disordered" evidence="1">
    <location>
        <begin position="76"/>
        <end position="119"/>
    </location>
</feature>
<feature type="compositionally biased region" description="Low complexity" evidence="1">
    <location>
        <begin position="89"/>
        <end position="100"/>
    </location>
</feature>
<dbReference type="eggNOG" id="ENOG502S90I">
    <property type="taxonomic scope" value="Eukaryota"/>
</dbReference>
<sequence>MEHRSDNACLWLVSCLLLLVIMAGGVLLALDIAMPESESTQWFRPTGMVLVGIPWFFWFTTALYRVFLHDNPRKSSSPAAGARSSLDSAAPAPQAGPGAHADGHVGSEGMEEDNDSQRGRRVRFGQVIVMGPNAKGKGGCEGEGEGDGTAAPVERTEGSVSQNAMASSSSSSDGVSCVASASLSRECELPLTSAMSSSS</sequence>
<dbReference type="PANTHER" id="PTHR34964:SF1">
    <property type="entry name" value="MEMBRANE LIPOPROTEIN"/>
    <property type="match status" value="1"/>
</dbReference>
<accession>W1NN54</accession>
<dbReference type="HOGENOM" id="CLU_102736_0_0_1"/>
<organism evidence="4 5">
    <name type="scientific">Amborella trichopoda</name>
    <dbReference type="NCBI Taxonomy" id="13333"/>
    <lineage>
        <taxon>Eukaryota</taxon>
        <taxon>Viridiplantae</taxon>
        <taxon>Streptophyta</taxon>
        <taxon>Embryophyta</taxon>
        <taxon>Tracheophyta</taxon>
        <taxon>Spermatophyta</taxon>
        <taxon>Magnoliopsida</taxon>
        <taxon>Amborellales</taxon>
        <taxon>Amborellaceae</taxon>
        <taxon>Amborella</taxon>
    </lineage>
</organism>
<evidence type="ECO:0000313" key="5">
    <source>
        <dbReference type="Proteomes" id="UP000017836"/>
    </source>
</evidence>
<evidence type="ECO:0000313" key="4">
    <source>
        <dbReference type="EMBL" id="ERM96730.1"/>
    </source>
</evidence>
<keyword evidence="5" id="KW-1185">Reference proteome</keyword>
<keyword evidence="3" id="KW-0732">Signal</keyword>
<feature type="transmembrane region" description="Helical" evidence="2">
    <location>
        <begin position="45"/>
        <end position="67"/>
    </location>
</feature>
<evidence type="ECO:0008006" key="6">
    <source>
        <dbReference type="Google" id="ProtNLM"/>
    </source>
</evidence>
<dbReference type="OMA" id="TIDMENH"/>
<keyword evidence="2" id="KW-0472">Membrane</keyword>
<name>W1NN54_AMBTC</name>
<dbReference type="EMBL" id="KI397101">
    <property type="protein sequence ID" value="ERM96730.1"/>
    <property type="molecule type" value="Genomic_DNA"/>
</dbReference>
<keyword evidence="2" id="KW-1133">Transmembrane helix</keyword>
<dbReference type="OrthoDB" id="1056497at2759"/>
<reference evidence="5" key="1">
    <citation type="journal article" date="2013" name="Science">
        <title>The Amborella genome and the evolution of flowering plants.</title>
        <authorList>
            <consortium name="Amborella Genome Project"/>
        </authorList>
    </citation>
    <scope>NUCLEOTIDE SEQUENCE [LARGE SCALE GENOMIC DNA]</scope>
</reference>
<protein>
    <recommendedName>
        <fullName evidence="6">Transmembrane protein</fullName>
    </recommendedName>
</protein>
<proteinExistence type="predicted"/>
<feature type="region of interest" description="Disordered" evidence="1">
    <location>
        <begin position="133"/>
        <end position="199"/>
    </location>
</feature>
<dbReference type="PANTHER" id="PTHR34964">
    <property type="entry name" value="MEMBRANE LIPOPROTEIN-RELATED"/>
    <property type="match status" value="1"/>
</dbReference>
<evidence type="ECO:0000256" key="1">
    <source>
        <dbReference type="SAM" id="MobiDB-lite"/>
    </source>
</evidence>
<dbReference type="Proteomes" id="UP000017836">
    <property type="component" value="Unassembled WGS sequence"/>
</dbReference>
<dbReference type="AlphaFoldDB" id="W1NN54"/>